<dbReference type="Proteomes" id="UP000202511">
    <property type="component" value="Segment"/>
</dbReference>
<accession>A0A0B5IZ14</accession>
<reference evidence="2 3" key="1">
    <citation type="journal article" date="2015" name="Parasitol. Res.">
        <title>Viruses in close associations with free-living amoebae.</title>
        <authorList>
            <person name="Scheid P."/>
        </authorList>
    </citation>
    <scope>NUCLEOTIDE SEQUENCE [LARGE SCALE GENOMIC DNA]</scope>
    <source>
        <strain evidence="2">KlaHel</strain>
    </source>
</reference>
<feature type="transmembrane region" description="Helical" evidence="1">
    <location>
        <begin position="89"/>
        <end position="113"/>
    </location>
</feature>
<keyword evidence="1" id="KW-0812">Transmembrane</keyword>
<evidence type="ECO:0000313" key="3">
    <source>
        <dbReference type="Proteomes" id="UP000202511"/>
    </source>
</evidence>
<evidence type="ECO:0000313" key="2">
    <source>
        <dbReference type="EMBL" id="AJF98118.1"/>
    </source>
</evidence>
<protein>
    <submittedName>
        <fullName evidence="2">Uncharacterized protein</fullName>
    </submittedName>
</protein>
<name>A0A0B5IZ14_9VIRU</name>
<evidence type="ECO:0000256" key="1">
    <source>
        <dbReference type="SAM" id="Phobius"/>
    </source>
</evidence>
<keyword evidence="1" id="KW-0472">Membrane</keyword>
<dbReference type="EMBL" id="KP136319">
    <property type="protein sequence ID" value="AJF98118.1"/>
    <property type="molecule type" value="Genomic_DNA"/>
</dbReference>
<dbReference type="KEGG" id="vg:23463035"/>
<organism evidence="2 3">
    <name type="scientific">Pandoravirus inopinatum</name>
    <dbReference type="NCBI Taxonomy" id="1605721"/>
    <lineage>
        <taxon>Viruses</taxon>
        <taxon>Pandoravirus</taxon>
    </lineage>
</organism>
<dbReference type="GeneID" id="23463035"/>
<sequence>MVVRVCRVCGRRRSLFFSFVVVAAVVVGDPAFFFCFFFHGEREHLSCFVTPGRHDNKHDRSCWRLGQSALATTGRHNKKPKYKKERGKILLGIAFFPYAALGECPFFWSAFFVGPPIAKVVKDANNKNKKGDARQGPARRRLFVSPSCCQRPHFFQLVEIKCRHLSTPNRLPPSGPKRGR</sequence>
<feature type="transmembrane region" description="Helical" evidence="1">
    <location>
        <begin position="15"/>
        <end position="38"/>
    </location>
</feature>
<dbReference type="RefSeq" id="YP_009120353.1">
    <property type="nucleotide sequence ID" value="NC_026440.1"/>
</dbReference>
<keyword evidence="1" id="KW-1133">Transmembrane helix</keyword>
<proteinExistence type="predicted"/>